<organism evidence="4 5">
    <name type="scientific">Vespula squamosa</name>
    <name type="common">Southern yellow jacket</name>
    <name type="synonym">Wasp</name>
    <dbReference type="NCBI Taxonomy" id="30214"/>
    <lineage>
        <taxon>Eukaryota</taxon>
        <taxon>Metazoa</taxon>
        <taxon>Ecdysozoa</taxon>
        <taxon>Arthropoda</taxon>
        <taxon>Hexapoda</taxon>
        <taxon>Insecta</taxon>
        <taxon>Pterygota</taxon>
        <taxon>Neoptera</taxon>
        <taxon>Endopterygota</taxon>
        <taxon>Hymenoptera</taxon>
        <taxon>Apocrita</taxon>
        <taxon>Aculeata</taxon>
        <taxon>Vespoidea</taxon>
        <taxon>Vespidae</taxon>
        <taxon>Vespinae</taxon>
        <taxon>Vespula</taxon>
    </lineage>
</organism>
<dbReference type="InterPro" id="IPR003591">
    <property type="entry name" value="Leu-rich_rpt_typical-subtyp"/>
</dbReference>
<feature type="domain" description="Disease resistance R13L4/SHOC-2-like LRR" evidence="3">
    <location>
        <begin position="495"/>
        <end position="596"/>
    </location>
</feature>
<dbReference type="AlphaFoldDB" id="A0ABD2AJB7"/>
<comment type="caution">
    <text evidence="4">The sequence shown here is derived from an EMBL/GenBank/DDBJ whole genome shotgun (WGS) entry which is preliminary data.</text>
</comment>
<evidence type="ECO:0000256" key="1">
    <source>
        <dbReference type="ARBA" id="ARBA00022614"/>
    </source>
</evidence>
<accession>A0ABD2AJB7</accession>
<dbReference type="InterPro" id="IPR050216">
    <property type="entry name" value="LRR_domain-containing"/>
</dbReference>
<evidence type="ECO:0000259" key="3">
    <source>
        <dbReference type="Pfam" id="PF23598"/>
    </source>
</evidence>
<evidence type="ECO:0000313" key="4">
    <source>
        <dbReference type="EMBL" id="KAL2720723.1"/>
    </source>
</evidence>
<evidence type="ECO:0000256" key="2">
    <source>
        <dbReference type="ARBA" id="ARBA00022737"/>
    </source>
</evidence>
<reference evidence="4 5" key="1">
    <citation type="journal article" date="2024" name="Ann. Entomol. Soc. Am.">
        <title>Genomic analyses of the southern and eastern yellowjacket wasps (Hymenoptera: Vespidae) reveal evolutionary signatures of social life.</title>
        <authorList>
            <person name="Catto M.A."/>
            <person name="Caine P.B."/>
            <person name="Orr S.E."/>
            <person name="Hunt B.G."/>
            <person name="Goodisman M.A.D."/>
        </authorList>
    </citation>
    <scope>NUCLEOTIDE SEQUENCE [LARGE SCALE GENOMIC DNA]</scope>
    <source>
        <strain evidence="4">233</strain>
        <tissue evidence="4">Head and thorax</tissue>
    </source>
</reference>
<proteinExistence type="predicted"/>
<protein>
    <submittedName>
        <fullName evidence="4">Leucine-rich repeat-containing protein 40-like isoform X2</fullName>
    </submittedName>
</protein>
<dbReference type="InterPro" id="IPR001611">
    <property type="entry name" value="Leu-rich_rpt"/>
</dbReference>
<dbReference type="FunFam" id="3.80.10.10:FF:000116">
    <property type="entry name" value="Leucine-rich repeat-containing protein 40"/>
    <property type="match status" value="1"/>
</dbReference>
<dbReference type="PROSITE" id="PS51450">
    <property type="entry name" value="LRR"/>
    <property type="match status" value="4"/>
</dbReference>
<dbReference type="FunFam" id="3.80.10.10:FF:000193">
    <property type="entry name" value="Leucine-rich repeat-containing protein 40"/>
    <property type="match status" value="1"/>
</dbReference>
<dbReference type="SMART" id="SM00369">
    <property type="entry name" value="LRR_TYP"/>
    <property type="match status" value="10"/>
</dbReference>
<dbReference type="SUPFAM" id="SSF52058">
    <property type="entry name" value="L domain-like"/>
    <property type="match status" value="2"/>
</dbReference>
<dbReference type="InterPro" id="IPR055414">
    <property type="entry name" value="LRR_R13L4/SHOC2-like"/>
</dbReference>
<dbReference type="Proteomes" id="UP001607302">
    <property type="component" value="Unassembled WGS sequence"/>
</dbReference>
<keyword evidence="1" id="KW-0433">Leucine-rich repeat</keyword>
<gene>
    <name evidence="4" type="ORF">V1478_009769</name>
</gene>
<dbReference type="EMBL" id="JAUDFV010000144">
    <property type="protein sequence ID" value="KAL2720723.1"/>
    <property type="molecule type" value="Genomic_DNA"/>
</dbReference>
<dbReference type="SMART" id="SM00364">
    <property type="entry name" value="LRR_BAC"/>
    <property type="match status" value="9"/>
</dbReference>
<name>A0ABD2AJB7_VESSQ</name>
<evidence type="ECO:0000313" key="5">
    <source>
        <dbReference type="Proteomes" id="UP001607302"/>
    </source>
</evidence>
<keyword evidence="5" id="KW-1185">Reference proteome</keyword>
<dbReference type="PRINTS" id="PR00019">
    <property type="entry name" value="LEURICHRPT"/>
</dbReference>
<dbReference type="PANTHER" id="PTHR48051:SF1">
    <property type="entry name" value="RAS SUPPRESSOR PROTEIN 1"/>
    <property type="match status" value="1"/>
</dbReference>
<dbReference type="Pfam" id="PF00560">
    <property type="entry name" value="LRR_1"/>
    <property type="match status" value="1"/>
</dbReference>
<keyword evidence="2" id="KW-0677">Repeat</keyword>
<dbReference type="PANTHER" id="PTHR48051">
    <property type="match status" value="1"/>
</dbReference>
<sequence>MSKSKKKINHCAVFKQRTKNDDNAELSNTMIICARKTGQLNLSSRGLFTVPSRVWTINELTEDELKELNFELDYDEKEQRWWEQEPLKTLDLSCNSLTIIDAQIKHLNDLIELDLIFINITPNFKQLHNNLLQKLPMEIGNLTKMMTLDLSHNKLEVLPIQFYHLLELRNLNLKYNILKELDTGITDLIMLSHLDLSHNNLIELPIGMGYLVRLIFLDVSYNSLKNLPPDIMSMRALQKLIANSNELEELPSLSELRKVETIMFQNNKLTIFPDLSGCVALKELHLSENNIVDFNILHLEEVRQLKILILGNNSIKAIPEGIIQLINLEYLDLSNNNISLIPVCIGIMPNLKKFSIEGNNIQNVRADIIRCGTSRILKHLQQSIDTANVNVNDSILSNTSTIVYPNKILRSEQNFRYMMKNTRMLSLAGHGLTDLPIEVLEDANAAGVTLIDLSRNHMRELPEMLSIITTVTDLKLTSNLLTHLPEWIGEKYEYLQALDLSKNHLLSLPSTIGLFKYLRNIDISFNRFTELPEHIYEISTLETLVANDNLIANIDVSSLKKLKRLAILNLANNNIDNVPAELGNLTNIRSLMLSGNCFKNPRQAILAKSTDEILAYLRNRIPQQS</sequence>
<dbReference type="InterPro" id="IPR032675">
    <property type="entry name" value="LRR_dom_sf"/>
</dbReference>
<dbReference type="Pfam" id="PF13855">
    <property type="entry name" value="LRR_8"/>
    <property type="match status" value="1"/>
</dbReference>
<dbReference type="Pfam" id="PF23598">
    <property type="entry name" value="LRR_14"/>
    <property type="match status" value="1"/>
</dbReference>
<dbReference type="Gene3D" id="3.80.10.10">
    <property type="entry name" value="Ribonuclease Inhibitor"/>
    <property type="match status" value="2"/>
</dbReference>